<organism evidence="2">
    <name type="scientific">Craspedostauros australis</name>
    <dbReference type="NCBI Taxonomy" id="1486917"/>
    <lineage>
        <taxon>Eukaryota</taxon>
        <taxon>Sar</taxon>
        <taxon>Stramenopiles</taxon>
        <taxon>Ochrophyta</taxon>
        <taxon>Bacillariophyta</taxon>
        <taxon>Bacillariophyceae</taxon>
        <taxon>Bacillariophycidae</taxon>
        <taxon>Naviculales</taxon>
        <taxon>Naviculaceae</taxon>
        <taxon>Craspedostauros</taxon>
    </lineage>
</organism>
<evidence type="ECO:0000313" key="2">
    <source>
        <dbReference type="EMBL" id="CAD8338740.1"/>
    </source>
</evidence>
<dbReference type="AlphaFoldDB" id="A0A7R9ZQ51"/>
<protein>
    <submittedName>
        <fullName evidence="2">Uncharacterized protein</fullName>
    </submittedName>
</protein>
<feature type="region of interest" description="Disordered" evidence="1">
    <location>
        <begin position="104"/>
        <end position="132"/>
    </location>
</feature>
<name>A0A7R9ZQ51_9STRA</name>
<evidence type="ECO:0000256" key="1">
    <source>
        <dbReference type="SAM" id="MobiDB-lite"/>
    </source>
</evidence>
<gene>
    <name evidence="2" type="ORF">CAUS1442_LOCUS10873</name>
</gene>
<dbReference type="EMBL" id="HBEF01017537">
    <property type="protein sequence ID" value="CAD8338740.1"/>
    <property type="molecule type" value="Transcribed_RNA"/>
</dbReference>
<reference evidence="2" key="1">
    <citation type="submission" date="2021-01" db="EMBL/GenBank/DDBJ databases">
        <authorList>
            <person name="Corre E."/>
            <person name="Pelletier E."/>
            <person name="Niang G."/>
            <person name="Scheremetjew M."/>
            <person name="Finn R."/>
            <person name="Kale V."/>
            <person name="Holt S."/>
            <person name="Cochrane G."/>
            <person name="Meng A."/>
            <person name="Brown T."/>
            <person name="Cohen L."/>
        </authorList>
    </citation>
    <scope>NUCLEOTIDE SEQUENCE</scope>
    <source>
        <strain evidence="2">CCMP3328</strain>
    </source>
</reference>
<proteinExistence type="predicted"/>
<accession>A0A7R9ZQ51</accession>
<sequence>MWFFDNYIIPLAGKLEKCGIFGVSIDECLNYAIDNRREWADKGEAIVERMVRRYKESKCAEVDTAVVLHSQEEVILFNNSNSKDDTSSNKSTKASTVVEDDTLNIDMTPTLKPKSTVSRGSVATADIRPPTLTDETVDDVSIAFSTDSEEVDC</sequence>